<organism evidence="2 3">
    <name type="scientific">Trichinella spiralis</name>
    <name type="common">Trichina worm</name>
    <dbReference type="NCBI Taxonomy" id="6334"/>
    <lineage>
        <taxon>Eukaryota</taxon>
        <taxon>Metazoa</taxon>
        <taxon>Ecdysozoa</taxon>
        <taxon>Nematoda</taxon>
        <taxon>Enoplea</taxon>
        <taxon>Dorylaimia</taxon>
        <taxon>Trichinellida</taxon>
        <taxon>Trichinellidae</taxon>
        <taxon>Trichinella</taxon>
    </lineage>
</organism>
<feature type="signal peptide" evidence="1">
    <location>
        <begin position="1"/>
        <end position="23"/>
    </location>
</feature>
<sequence>MYIIGRVFHLMFLNLCLNHLNDTEQRLIKADSLYPLLIVRAIGPWLPINFRSAIQTILLQLSGKFNNKTPESIFFFCLQQHQHSTVQDDNNNLTLSKKLKLKNSASSLFINSKQHSVINLFQEID</sequence>
<dbReference type="InParanoid" id="A0A0V1BPA8"/>
<reference evidence="2 3" key="1">
    <citation type="submission" date="2015-01" db="EMBL/GenBank/DDBJ databases">
        <title>Evolution of Trichinella species and genotypes.</title>
        <authorList>
            <person name="Korhonen P.K."/>
            <person name="Edoardo P."/>
            <person name="Giuseppe L.R."/>
            <person name="Gasser R.B."/>
        </authorList>
    </citation>
    <scope>NUCLEOTIDE SEQUENCE [LARGE SCALE GENOMIC DNA]</scope>
    <source>
        <strain evidence="2">ISS3</strain>
    </source>
</reference>
<gene>
    <name evidence="2" type="ORF">T01_6578</name>
</gene>
<keyword evidence="3" id="KW-1185">Reference proteome</keyword>
<comment type="caution">
    <text evidence="2">The sequence shown here is derived from an EMBL/GenBank/DDBJ whole genome shotgun (WGS) entry which is preliminary data.</text>
</comment>
<proteinExistence type="predicted"/>
<keyword evidence="1" id="KW-0732">Signal</keyword>
<protein>
    <submittedName>
        <fullName evidence="2">Uncharacterized protein</fullName>
    </submittedName>
</protein>
<accession>A0A0V1BPA8</accession>
<evidence type="ECO:0000313" key="3">
    <source>
        <dbReference type="Proteomes" id="UP000054776"/>
    </source>
</evidence>
<dbReference type="AlphaFoldDB" id="A0A0V1BPA8"/>
<name>A0A0V1BPA8_TRISP</name>
<feature type="chain" id="PRO_5006875321" evidence="1">
    <location>
        <begin position="24"/>
        <end position="125"/>
    </location>
</feature>
<dbReference type="EMBL" id="JYDH01000021">
    <property type="protein sequence ID" value="KRY39083.1"/>
    <property type="molecule type" value="Genomic_DNA"/>
</dbReference>
<dbReference type="Proteomes" id="UP000054776">
    <property type="component" value="Unassembled WGS sequence"/>
</dbReference>
<evidence type="ECO:0000313" key="2">
    <source>
        <dbReference type="EMBL" id="KRY39083.1"/>
    </source>
</evidence>
<evidence type="ECO:0000256" key="1">
    <source>
        <dbReference type="SAM" id="SignalP"/>
    </source>
</evidence>